<dbReference type="SUPFAM" id="SSF48350">
    <property type="entry name" value="GTPase activation domain, GAP"/>
    <property type="match status" value="1"/>
</dbReference>
<dbReference type="InterPro" id="IPR001936">
    <property type="entry name" value="RasGAP_dom"/>
</dbReference>
<feature type="domain" description="Ras-GAP" evidence="1">
    <location>
        <begin position="70"/>
        <end position="208"/>
    </location>
</feature>
<dbReference type="Proteomes" id="UP001431209">
    <property type="component" value="Unassembled WGS sequence"/>
</dbReference>
<gene>
    <name evidence="2" type="ORF">AKO1_004856</name>
</gene>
<dbReference type="AlphaFoldDB" id="A0AAW2Z4D8"/>
<dbReference type="EMBL" id="JAOPGA020001032">
    <property type="protein sequence ID" value="KAL0484254.1"/>
    <property type="molecule type" value="Genomic_DNA"/>
</dbReference>
<name>A0AAW2Z4D8_9EUKA</name>
<evidence type="ECO:0000259" key="1">
    <source>
        <dbReference type="PROSITE" id="PS50018"/>
    </source>
</evidence>
<proteinExistence type="predicted"/>
<dbReference type="Gene3D" id="1.10.506.10">
    <property type="entry name" value="GTPase Activation - p120gap, domain 1"/>
    <property type="match status" value="1"/>
</dbReference>
<evidence type="ECO:0000313" key="2">
    <source>
        <dbReference type="EMBL" id="KAL0484254.1"/>
    </source>
</evidence>
<sequence>MREGDSVYHNFVQLFFDKTEYALSICAIPTSETREKALLCLIKIISKRSEELVMRKLNIIVTHESKIDQRGEHNSYKLVHAFSRLYFNDYLKSSLTEVLTRICEKDVPTISTLTNDQREAPLLELALRVIDAIQSTLDNMPCMLSDVCLDLLRIFGHHKPIGDLLLTEFFCPAITFAEMYDIIPAKLLGRETRYILSSVSKLINKSNVAITERNKEEASQLQLAINELLNAVTTIQESPTALRRRKKSYARKIIDSPSDDHEGDIFGSMNIRNPKTDSILFSPSTVLYRRMEKDKLLYHCGESKEDELFHLMSSAYCYHPMFENTPTGNVIRTEEITSRLMTCGNKDEFIAHAFRCGTIVVPVDWVRHKFGMRLKDIEKTYSRVAVDDKQIAADLQRDHLRINGCDFICVKDLGKISSHLSSLLLKFKYTTNSEDSDLMAITLLNICGRTMCGGDSFDAVNTVYGGNRSKRKSAVSNENLPPVGITCDNNTNYVTVMNINEKCITCESVNKYRIMDLSNFMMMGVEAGIWFSITATTRWLFEKDNTKHVGEVIMQPDLATCPLGYLSKLGDKKLESLRECLNNIYQMKRQI</sequence>
<dbReference type="InterPro" id="IPR008936">
    <property type="entry name" value="Rho_GTPase_activation_prot"/>
</dbReference>
<evidence type="ECO:0000313" key="3">
    <source>
        <dbReference type="Proteomes" id="UP001431209"/>
    </source>
</evidence>
<organism evidence="2 3">
    <name type="scientific">Acrasis kona</name>
    <dbReference type="NCBI Taxonomy" id="1008807"/>
    <lineage>
        <taxon>Eukaryota</taxon>
        <taxon>Discoba</taxon>
        <taxon>Heterolobosea</taxon>
        <taxon>Tetramitia</taxon>
        <taxon>Eutetramitia</taxon>
        <taxon>Acrasidae</taxon>
        <taxon>Acrasis</taxon>
    </lineage>
</organism>
<comment type="caution">
    <text evidence="2">The sequence shown here is derived from an EMBL/GenBank/DDBJ whole genome shotgun (WGS) entry which is preliminary data.</text>
</comment>
<keyword evidence="3" id="KW-1185">Reference proteome</keyword>
<protein>
    <submittedName>
        <fullName evidence="2">Gapvd1</fullName>
    </submittedName>
</protein>
<reference evidence="2 3" key="1">
    <citation type="submission" date="2024-03" db="EMBL/GenBank/DDBJ databases">
        <title>The Acrasis kona genome and developmental transcriptomes reveal deep origins of eukaryotic multicellular pathways.</title>
        <authorList>
            <person name="Sheikh S."/>
            <person name="Fu C.-J."/>
            <person name="Brown M.W."/>
            <person name="Baldauf S.L."/>
        </authorList>
    </citation>
    <scope>NUCLEOTIDE SEQUENCE [LARGE SCALE GENOMIC DNA]</scope>
    <source>
        <strain evidence="2 3">ATCC MYA-3509</strain>
    </source>
</reference>
<accession>A0AAW2Z4D8</accession>
<dbReference type="PROSITE" id="PS50018">
    <property type="entry name" value="RAS_GTPASE_ACTIV_2"/>
    <property type="match status" value="1"/>
</dbReference>